<evidence type="ECO:0000256" key="4">
    <source>
        <dbReference type="ARBA" id="ARBA00022692"/>
    </source>
</evidence>
<dbReference type="SFLD" id="SFLDG00002">
    <property type="entry name" value="C1.7:_P-type_atpase_like"/>
    <property type="match status" value="1"/>
</dbReference>
<dbReference type="Gene3D" id="3.40.1110.10">
    <property type="entry name" value="Calcium-transporting ATPase, cytoplasmic domain N"/>
    <property type="match status" value="2"/>
</dbReference>
<dbReference type="InterPro" id="IPR036412">
    <property type="entry name" value="HAD-like_sf"/>
</dbReference>
<evidence type="ECO:0000256" key="2">
    <source>
        <dbReference type="ARBA" id="ARBA00005675"/>
    </source>
</evidence>
<dbReference type="Gene3D" id="3.40.50.1000">
    <property type="entry name" value="HAD superfamily/HAD-like"/>
    <property type="match status" value="2"/>
</dbReference>
<dbReference type="SMART" id="SM00831">
    <property type="entry name" value="Cation_ATPase_N"/>
    <property type="match status" value="1"/>
</dbReference>
<comment type="similarity">
    <text evidence="2">Belongs to the cation transport ATPase (P-type) (TC 3.A.3) family. Type IIA subfamily.</text>
</comment>
<dbReference type="InterPro" id="IPR023214">
    <property type="entry name" value="HAD_sf"/>
</dbReference>
<keyword evidence="6" id="KW-0067">ATP-binding</keyword>
<evidence type="ECO:0000313" key="15">
    <source>
        <dbReference type="Proteomes" id="UP001500064"/>
    </source>
</evidence>
<keyword evidence="3" id="KW-1003">Cell membrane</keyword>
<evidence type="ECO:0000256" key="9">
    <source>
        <dbReference type="ARBA" id="ARBA00023136"/>
    </source>
</evidence>
<sequence length="957" mass="99410">MPVERDQPGRAQVEQGGPAADVLAASARVAHPQPPPVVGVDLDQLMIRYAEAPRLGVEHRRRLTGRHQQPPDAGLVIERSEHGTSPTANPPVRAVRGSGSYGPRPGAERPCPRRPYGGDCGGMTTSVSHLRQGLTTAQATARLAADGPNVLPSPRRTPPVVLLLRQMAHFFALLLWGASVLALLAGMPQLAVAIVVVVLLNGGFAFAQEYRADQAAQRLRELIPADVVVRRDGRRRVVDAAGLVAGDVVLLEAGDRISADLELAEAHALAVNESMLTGESVPVRPRAGDPAYAGTYVVEGEAEAVVVATGARTRLAGIARLTQEASRPPSPLSVQIGKVVKIVAGIALAVGAAFFGLALLLGTPASHSFLFALGVTVALVPEGLLPTVTLSLARAAQRMAARHALVRHLEAVETLGSATFICTDKTGTLTRNEMTVAEVWAPGHAPADVLRTAVLSSTGRMSDGKPVGDPMEVALHVEALRLGADLTGEITARNPFDPRRRRASVMVNGRLQLKGAPDTVLPLCRDVPAGGAADAGTGGRGAEGVQEALARMSERGLRVLAVARGSGSGERDLELLGLIGLHDPPREDVAEAIWKCRIAGIKLAMVTGDHPRTARAVAAAAGLLGADELVLTGAELPADDAALGELLDRDGVVVARVTPEDKLRIARALRSRGHVVAMTGDGVNDGPALREADIGIAMGASGTDVAREAADLVLLDDHFATIVAAVELGRATYANVRRFLTYHLTDNVAELTPFAVWALSGGTVPLALTVLQVLALDIGTDLLPALALGAEPANPRTMHGPARTGALIDRRVLFRVFGVLGPAQAVAEMGAFVGVLLLGGWHFGAVPDPGLLAAASGTAFAAVVLGQVANAFACRSESRWIGRLRRPANPLLLGAVAFEAVLLLLFVGVPPVAHLLGGAFPTPAGWAFAVLAIPVMAAADTAHKAWRASDHAVGSAQ</sequence>
<dbReference type="EMBL" id="BAAAMU010000203">
    <property type="protein sequence ID" value="GAA1694602.1"/>
    <property type="molecule type" value="Genomic_DNA"/>
</dbReference>
<evidence type="ECO:0000256" key="10">
    <source>
        <dbReference type="ARBA" id="ARBA00049360"/>
    </source>
</evidence>
<evidence type="ECO:0000256" key="1">
    <source>
        <dbReference type="ARBA" id="ARBA00004651"/>
    </source>
</evidence>
<dbReference type="SFLD" id="SFLDF00027">
    <property type="entry name" value="p-type_atpase"/>
    <property type="match status" value="1"/>
</dbReference>
<proteinExistence type="inferred from homology"/>
<dbReference type="Pfam" id="PF00122">
    <property type="entry name" value="E1-E2_ATPase"/>
    <property type="match status" value="1"/>
</dbReference>
<feature type="transmembrane region" description="Helical" evidence="12">
    <location>
        <begin position="919"/>
        <end position="939"/>
    </location>
</feature>
<dbReference type="InterPro" id="IPR050510">
    <property type="entry name" value="Cation_transp_ATPase_P-type"/>
</dbReference>
<keyword evidence="7" id="KW-1278">Translocase</keyword>
<dbReference type="PROSITE" id="PS00154">
    <property type="entry name" value="ATPASE_E1_E2"/>
    <property type="match status" value="1"/>
</dbReference>
<dbReference type="SUPFAM" id="SSF81653">
    <property type="entry name" value="Calcium ATPase, transduction domain A"/>
    <property type="match status" value="1"/>
</dbReference>
<dbReference type="PRINTS" id="PR00120">
    <property type="entry name" value="HATPASE"/>
</dbReference>
<dbReference type="PRINTS" id="PR00119">
    <property type="entry name" value="CATATPASE"/>
</dbReference>
<feature type="transmembrane region" description="Helical" evidence="12">
    <location>
        <begin position="342"/>
        <end position="363"/>
    </location>
</feature>
<keyword evidence="5" id="KW-0547">Nucleotide-binding</keyword>
<feature type="transmembrane region" description="Helical" evidence="12">
    <location>
        <begin position="850"/>
        <end position="870"/>
    </location>
</feature>
<gene>
    <name evidence="14" type="ORF">GCM10009733_107930</name>
</gene>
<dbReference type="NCBIfam" id="TIGR01494">
    <property type="entry name" value="ATPase_P-type"/>
    <property type="match status" value="2"/>
</dbReference>
<feature type="domain" description="Cation-transporting P-type ATPase N-terminal" evidence="13">
    <location>
        <begin position="121"/>
        <end position="187"/>
    </location>
</feature>
<dbReference type="InterPro" id="IPR001757">
    <property type="entry name" value="P_typ_ATPase"/>
</dbReference>
<evidence type="ECO:0000256" key="7">
    <source>
        <dbReference type="ARBA" id="ARBA00022967"/>
    </source>
</evidence>
<dbReference type="Pfam" id="PF00690">
    <property type="entry name" value="Cation_ATPase_N"/>
    <property type="match status" value="1"/>
</dbReference>
<feature type="transmembrane region" description="Helical" evidence="12">
    <location>
        <begin position="369"/>
        <end position="393"/>
    </location>
</feature>
<dbReference type="SUPFAM" id="SSF56784">
    <property type="entry name" value="HAD-like"/>
    <property type="match status" value="1"/>
</dbReference>
<dbReference type="InterPro" id="IPR008250">
    <property type="entry name" value="ATPase_P-typ_transduc_dom_A_sf"/>
</dbReference>
<feature type="transmembrane region" description="Helical" evidence="12">
    <location>
        <begin position="812"/>
        <end position="838"/>
    </location>
</feature>
<organism evidence="14 15">
    <name type="scientific">Nonomuraea maheshkhaliensis</name>
    <dbReference type="NCBI Taxonomy" id="419590"/>
    <lineage>
        <taxon>Bacteria</taxon>
        <taxon>Bacillati</taxon>
        <taxon>Actinomycetota</taxon>
        <taxon>Actinomycetes</taxon>
        <taxon>Streptosporangiales</taxon>
        <taxon>Streptosporangiaceae</taxon>
        <taxon>Nonomuraea</taxon>
    </lineage>
</organism>
<feature type="transmembrane region" description="Helical" evidence="12">
    <location>
        <begin position="162"/>
        <end position="184"/>
    </location>
</feature>
<dbReference type="PANTHER" id="PTHR43294">
    <property type="entry name" value="SODIUM/POTASSIUM-TRANSPORTING ATPASE SUBUNIT ALPHA"/>
    <property type="match status" value="1"/>
</dbReference>
<keyword evidence="15" id="KW-1185">Reference proteome</keyword>
<evidence type="ECO:0000256" key="8">
    <source>
        <dbReference type="ARBA" id="ARBA00022989"/>
    </source>
</evidence>
<dbReference type="InterPro" id="IPR044492">
    <property type="entry name" value="P_typ_ATPase_HD_dom"/>
</dbReference>
<keyword evidence="4 12" id="KW-0812">Transmembrane</keyword>
<feature type="transmembrane region" description="Helical" evidence="12">
    <location>
        <begin position="891"/>
        <end position="913"/>
    </location>
</feature>
<evidence type="ECO:0000256" key="12">
    <source>
        <dbReference type="SAM" id="Phobius"/>
    </source>
</evidence>
<comment type="subcellular location">
    <subcellularLocation>
        <location evidence="1">Cell membrane</location>
        <topology evidence="1">Multi-pass membrane protein</topology>
    </subcellularLocation>
</comment>
<evidence type="ECO:0000256" key="5">
    <source>
        <dbReference type="ARBA" id="ARBA00022741"/>
    </source>
</evidence>
<dbReference type="SUPFAM" id="SSF81660">
    <property type="entry name" value="Metal cation-transporting ATPase, ATP-binding domain N"/>
    <property type="match status" value="1"/>
</dbReference>
<dbReference type="InterPro" id="IPR004014">
    <property type="entry name" value="ATPase_P-typ_cation-transptr_N"/>
</dbReference>
<keyword evidence="9 12" id="KW-0472">Membrane</keyword>
<feature type="region of interest" description="Disordered" evidence="11">
    <location>
        <begin position="1"/>
        <end position="20"/>
    </location>
</feature>
<dbReference type="Pfam" id="PF00702">
    <property type="entry name" value="Hydrolase"/>
    <property type="match status" value="1"/>
</dbReference>
<comment type="catalytic activity">
    <reaction evidence="10">
        <text>ATP + H2O = ADP + phosphate + H(+)</text>
        <dbReference type="Rhea" id="RHEA:13065"/>
        <dbReference type="ChEBI" id="CHEBI:15377"/>
        <dbReference type="ChEBI" id="CHEBI:15378"/>
        <dbReference type="ChEBI" id="CHEBI:30616"/>
        <dbReference type="ChEBI" id="CHEBI:43474"/>
        <dbReference type="ChEBI" id="CHEBI:456216"/>
    </reaction>
</comment>
<dbReference type="InterPro" id="IPR018303">
    <property type="entry name" value="ATPase_P-typ_P_site"/>
</dbReference>
<feature type="region of interest" description="Disordered" evidence="11">
    <location>
        <begin position="79"/>
        <end position="111"/>
    </location>
</feature>
<dbReference type="InterPro" id="IPR023298">
    <property type="entry name" value="ATPase_P-typ_TM_dom_sf"/>
</dbReference>
<dbReference type="SFLD" id="SFLDS00003">
    <property type="entry name" value="Haloacid_Dehalogenase"/>
    <property type="match status" value="1"/>
</dbReference>
<name>A0ABN2HWC7_9ACTN</name>
<evidence type="ECO:0000256" key="6">
    <source>
        <dbReference type="ARBA" id="ARBA00022840"/>
    </source>
</evidence>
<dbReference type="SUPFAM" id="SSF81665">
    <property type="entry name" value="Calcium ATPase, transmembrane domain M"/>
    <property type="match status" value="1"/>
</dbReference>
<evidence type="ECO:0000313" key="14">
    <source>
        <dbReference type="EMBL" id="GAA1694602.1"/>
    </source>
</evidence>
<keyword evidence="8 12" id="KW-1133">Transmembrane helix</keyword>
<dbReference type="Gene3D" id="2.70.150.10">
    <property type="entry name" value="Calcium-transporting ATPase, cytoplasmic transduction domain A"/>
    <property type="match status" value="1"/>
</dbReference>
<dbReference type="Pfam" id="PF00689">
    <property type="entry name" value="Cation_ATPase_C"/>
    <property type="match status" value="1"/>
</dbReference>
<protein>
    <submittedName>
        <fullName evidence="14">Cation-transporting P-type ATPase</fullName>
    </submittedName>
</protein>
<dbReference type="Proteomes" id="UP001500064">
    <property type="component" value="Unassembled WGS sequence"/>
</dbReference>
<dbReference type="InterPro" id="IPR006068">
    <property type="entry name" value="ATPase_P-typ_cation-transptr_C"/>
</dbReference>
<dbReference type="InterPro" id="IPR059000">
    <property type="entry name" value="ATPase_P-type_domA"/>
</dbReference>
<evidence type="ECO:0000256" key="11">
    <source>
        <dbReference type="SAM" id="MobiDB-lite"/>
    </source>
</evidence>
<evidence type="ECO:0000259" key="13">
    <source>
        <dbReference type="SMART" id="SM00831"/>
    </source>
</evidence>
<dbReference type="PANTHER" id="PTHR43294:SF21">
    <property type="entry name" value="CATION TRANSPORTING ATPASE"/>
    <property type="match status" value="1"/>
</dbReference>
<dbReference type="InterPro" id="IPR023299">
    <property type="entry name" value="ATPase_P-typ_cyto_dom_N"/>
</dbReference>
<evidence type="ECO:0000256" key="3">
    <source>
        <dbReference type="ARBA" id="ARBA00022475"/>
    </source>
</evidence>
<accession>A0ABN2HWC7</accession>
<reference evidence="14 15" key="1">
    <citation type="journal article" date="2019" name="Int. J. Syst. Evol. Microbiol.">
        <title>The Global Catalogue of Microorganisms (GCM) 10K type strain sequencing project: providing services to taxonomists for standard genome sequencing and annotation.</title>
        <authorList>
            <consortium name="The Broad Institute Genomics Platform"/>
            <consortium name="The Broad Institute Genome Sequencing Center for Infectious Disease"/>
            <person name="Wu L."/>
            <person name="Ma J."/>
        </authorList>
    </citation>
    <scope>NUCLEOTIDE SEQUENCE [LARGE SCALE GENOMIC DNA]</scope>
    <source>
        <strain evidence="14 15">JCM 13929</strain>
    </source>
</reference>
<comment type="caution">
    <text evidence="14">The sequence shown here is derived from an EMBL/GenBank/DDBJ whole genome shotgun (WGS) entry which is preliminary data.</text>
</comment>
<dbReference type="Gene3D" id="1.20.1110.10">
    <property type="entry name" value="Calcium-transporting ATPase, transmembrane domain"/>
    <property type="match status" value="2"/>
</dbReference>